<dbReference type="SUPFAM" id="SSF49879">
    <property type="entry name" value="SMAD/FHA domain"/>
    <property type="match status" value="1"/>
</dbReference>
<keyword evidence="2" id="KW-0472">Membrane</keyword>
<accession>A0A5A5TET4</accession>
<keyword evidence="2" id="KW-0812">Transmembrane</keyword>
<feature type="transmembrane region" description="Helical" evidence="2">
    <location>
        <begin position="279"/>
        <end position="300"/>
    </location>
</feature>
<organism evidence="4 5">
    <name type="scientific">Dictyobacter arantiisoli</name>
    <dbReference type="NCBI Taxonomy" id="2014874"/>
    <lineage>
        <taxon>Bacteria</taxon>
        <taxon>Bacillati</taxon>
        <taxon>Chloroflexota</taxon>
        <taxon>Ktedonobacteria</taxon>
        <taxon>Ktedonobacterales</taxon>
        <taxon>Dictyobacteraceae</taxon>
        <taxon>Dictyobacter</taxon>
    </lineage>
</organism>
<gene>
    <name evidence="4" type="ORF">KDI_32990</name>
</gene>
<evidence type="ECO:0000313" key="4">
    <source>
        <dbReference type="EMBL" id="GCF09735.1"/>
    </source>
</evidence>
<dbReference type="AlphaFoldDB" id="A0A5A5TET4"/>
<dbReference type="EMBL" id="BIXY01000050">
    <property type="protein sequence ID" value="GCF09735.1"/>
    <property type="molecule type" value="Genomic_DNA"/>
</dbReference>
<keyword evidence="5" id="KW-1185">Reference proteome</keyword>
<feature type="region of interest" description="Disordered" evidence="1">
    <location>
        <begin position="102"/>
        <end position="121"/>
    </location>
</feature>
<feature type="transmembrane region" description="Helical" evidence="2">
    <location>
        <begin position="320"/>
        <end position="342"/>
    </location>
</feature>
<feature type="transmembrane region" description="Helical" evidence="2">
    <location>
        <begin position="224"/>
        <end position="247"/>
    </location>
</feature>
<keyword evidence="2" id="KW-1133">Transmembrane helix</keyword>
<evidence type="ECO:0000256" key="1">
    <source>
        <dbReference type="SAM" id="MobiDB-lite"/>
    </source>
</evidence>
<evidence type="ECO:0000259" key="3">
    <source>
        <dbReference type="Pfam" id="PF16697"/>
    </source>
</evidence>
<proteinExistence type="predicted"/>
<name>A0A5A5TET4_9CHLR</name>
<dbReference type="InterPro" id="IPR008984">
    <property type="entry name" value="SMAD_FHA_dom_sf"/>
</dbReference>
<dbReference type="Proteomes" id="UP000322530">
    <property type="component" value="Unassembled WGS sequence"/>
</dbReference>
<evidence type="ECO:0000313" key="5">
    <source>
        <dbReference type="Proteomes" id="UP000322530"/>
    </source>
</evidence>
<comment type="caution">
    <text evidence="4">The sequence shown here is derived from an EMBL/GenBank/DDBJ whole genome shotgun (WGS) entry which is preliminary data.</text>
</comment>
<dbReference type="Pfam" id="PF16697">
    <property type="entry name" value="Yop-YscD_cpl"/>
    <property type="match status" value="1"/>
</dbReference>
<dbReference type="RefSeq" id="WP_172632176.1">
    <property type="nucleotide sequence ID" value="NZ_BIXY01000050.1"/>
</dbReference>
<protein>
    <recommendedName>
        <fullName evidence="3">YscD cytoplasmic domain-containing protein</fullName>
    </recommendedName>
</protein>
<feature type="domain" description="YscD cytoplasmic" evidence="3">
    <location>
        <begin position="11"/>
        <end position="92"/>
    </location>
</feature>
<sequence length="710" mass="79897">MQFTQFVLQYQGREYPLDKPQIIIGSDPRCDIRIENNPQVLPMHAQVISQAGQVFLQYMQRGAAVWVNDSPASQQALRDQDEIALGNRETRLKLQLNRNPTGVNQQVNWTNPTPTVQNTTGTQMSGTLNTGGMRTPDSAYQSGLLATTPPQAQAPTATVNSTGLDTTRYLCAAGHLDEDSQDYVMRNVIYEERKSLGESYGVNMPLVVSWCKAGINRINVRDMILSGLLGLVCLGYFLVINVIVGYLSRLTSASSSPSSYGYGYGSSYSAPSPATPSPLVTIIGGLFTIVLALIILVIAFNIEKWITRRWPKSHPGIVTYIILLLPFSFMGLIIVPLLWGIILVELLVRYYGNAVKQLRKDTFNPRVGPVSLDRNLSKKLQENFVTSQRNVIAYSGYKPFAGAGEYKGGWSFVIDTSKGAYDTSKFATPSQRQPVRPFTISSLYDKVEKDVWALGVKNVLEIEGKLYVRGEYLPEQVPFFNAETQRPMTSVNPDLVAQYKEHPTEDVRYYQCLRFSFWRGEMIFTAYLRFVKRGKDLFTEINYVLLPPMHPDYYWVDRREITPPLREIWQLYLRSLDKPVQTWLGAPFRLARSRVYAAQQRKLARVASNNPAFDYGASTSLRQFASDDGAHLFFQELDEQMYLKMVEKQILETISNFLDAHQIDTSELIQRQQTILNDNTVNNLTFNGEVSNSGSMTIGAGSQINNSAPA</sequence>
<evidence type="ECO:0000256" key="2">
    <source>
        <dbReference type="SAM" id="Phobius"/>
    </source>
</evidence>
<dbReference type="InterPro" id="IPR032030">
    <property type="entry name" value="YscD_cytoplasmic_dom"/>
</dbReference>
<reference evidence="4 5" key="1">
    <citation type="submission" date="2019-01" db="EMBL/GenBank/DDBJ databases">
        <title>Draft genome sequence of Dictyobacter sp. Uno17.</title>
        <authorList>
            <person name="Wang C.M."/>
            <person name="Zheng Y."/>
            <person name="Sakai Y."/>
            <person name="Abe K."/>
            <person name="Yokota A."/>
            <person name="Yabe S."/>
        </authorList>
    </citation>
    <scope>NUCLEOTIDE SEQUENCE [LARGE SCALE GENOMIC DNA]</scope>
    <source>
        <strain evidence="4 5">Uno17</strain>
    </source>
</reference>
<dbReference type="Gene3D" id="2.60.200.20">
    <property type="match status" value="1"/>
</dbReference>